<dbReference type="GeneID" id="89953871"/>
<evidence type="ECO:0000313" key="2">
    <source>
        <dbReference type="Proteomes" id="UP001304243"/>
    </source>
</evidence>
<proteinExistence type="predicted"/>
<accession>A0AAN7DRH7</accession>
<evidence type="ECO:0000313" key="1">
    <source>
        <dbReference type="EMBL" id="KAK4519941.1"/>
    </source>
</evidence>
<comment type="caution">
    <text evidence="1">The sequence shown here is derived from an EMBL/GenBank/DDBJ whole genome shotgun (WGS) entry which is preliminary data.</text>
</comment>
<dbReference type="Proteomes" id="UP001304243">
    <property type="component" value="Unassembled WGS sequence"/>
</dbReference>
<reference evidence="1 2" key="1">
    <citation type="submission" date="2022-11" db="EMBL/GenBank/DDBJ databases">
        <title>Mucor velutinosus strain NIH1002 WGS.</title>
        <authorList>
            <person name="Subramanian P."/>
            <person name="Mullikin J.C."/>
            <person name="Segre J.A."/>
            <person name="Zelazny A.M."/>
        </authorList>
    </citation>
    <scope>NUCLEOTIDE SEQUENCE [LARGE SCALE GENOMIC DNA]</scope>
    <source>
        <strain evidence="1 2">NIH1002</strain>
    </source>
</reference>
<sequence length="289" mass="33434">MLHHFSQKDLNKIQKAHLSGHVKESTAVFDEKLYADIRAIIKKLQTEHDRLAAINALTTMDIKNNYQEKIVMMMMHLITKLPLSKIDSRSGEINLCTNYLDPVLCSILNDDEDERLLQWPNTKAEDSKSKRPDAVVFNMLQNQYDTSVCYGEAKLEEAKKVPNMLVQDLLRLALFSKDTIDTKRLSSCMSFQAVGQHIVFYLTSLKNDGLYIMSELADIYCPASIDDLLNFINCFDDLLKVMIAMDSINVDNDDQKKTYRRRSFDSPQFRAFLQKKRCDFNGERSYLKF</sequence>
<dbReference type="EMBL" id="JASEJX010000012">
    <property type="protein sequence ID" value="KAK4519941.1"/>
    <property type="molecule type" value="Genomic_DNA"/>
</dbReference>
<keyword evidence="2" id="KW-1185">Reference proteome</keyword>
<gene>
    <name evidence="1" type="ORF">ATC70_010185</name>
</gene>
<dbReference type="RefSeq" id="XP_064686607.1">
    <property type="nucleotide sequence ID" value="XM_064829405.1"/>
</dbReference>
<organism evidence="1 2">
    <name type="scientific">Mucor velutinosus</name>
    <dbReference type="NCBI Taxonomy" id="708070"/>
    <lineage>
        <taxon>Eukaryota</taxon>
        <taxon>Fungi</taxon>
        <taxon>Fungi incertae sedis</taxon>
        <taxon>Mucoromycota</taxon>
        <taxon>Mucoromycotina</taxon>
        <taxon>Mucoromycetes</taxon>
        <taxon>Mucorales</taxon>
        <taxon>Mucorineae</taxon>
        <taxon>Mucoraceae</taxon>
        <taxon>Mucor</taxon>
    </lineage>
</organism>
<protein>
    <submittedName>
        <fullName evidence="1">Uncharacterized protein</fullName>
    </submittedName>
</protein>
<name>A0AAN7DRH7_9FUNG</name>
<dbReference type="AlphaFoldDB" id="A0AAN7DRH7"/>